<organism evidence="1 2">
    <name type="scientific">Sulfuriferula plumbiphila</name>
    <dbReference type="NCBI Taxonomy" id="171865"/>
    <lineage>
        <taxon>Bacteria</taxon>
        <taxon>Pseudomonadati</taxon>
        <taxon>Pseudomonadota</taxon>
        <taxon>Betaproteobacteria</taxon>
        <taxon>Nitrosomonadales</taxon>
        <taxon>Sulfuricellaceae</taxon>
        <taxon>Sulfuriferula</taxon>
    </lineage>
</organism>
<proteinExistence type="predicted"/>
<comment type="caution">
    <text evidence="1">The sequence shown here is derived from an EMBL/GenBank/DDBJ whole genome shotgun (WGS) entry which is preliminary data.</text>
</comment>
<dbReference type="AlphaFoldDB" id="A0A512L4J1"/>
<reference evidence="1 2" key="1">
    <citation type="submission" date="2019-07" db="EMBL/GenBank/DDBJ databases">
        <title>Whole genome shotgun sequence of Thiobacillus plumbophilus NBRC 107929.</title>
        <authorList>
            <person name="Hosoyama A."/>
            <person name="Uohara A."/>
            <person name="Ohji S."/>
            <person name="Ichikawa N."/>
        </authorList>
    </citation>
    <scope>NUCLEOTIDE SEQUENCE [LARGE SCALE GENOMIC DNA]</scope>
    <source>
        <strain evidence="1 2">NBRC 107929</strain>
    </source>
</reference>
<dbReference type="Proteomes" id="UP000321337">
    <property type="component" value="Unassembled WGS sequence"/>
</dbReference>
<accession>A0A512L4J1</accession>
<protein>
    <submittedName>
        <fullName evidence="1">Uncharacterized protein</fullName>
    </submittedName>
</protein>
<evidence type="ECO:0000313" key="2">
    <source>
        <dbReference type="Proteomes" id="UP000321337"/>
    </source>
</evidence>
<gene>
    <name evidence="1" type="ORF">TPL01_05310</name>
</gene>
<evidence type="ECO:0000313" key="1">
    <source>
        <dbReference type="EMBL" id="GEP29393.1"/>
    </source>
</evidence>
<dbReference type="Pfam" id="PF09704">
    <property type="entry name" value="Cas_Cas5d"/>
    <property type="match status" value="1"/>
</dbReference>
<dbReference type="Gene3D" id="3.30.70.2660">
    <property type="match status" value="1"/>
</dbReference>
<dbReference type="EMBL" id="BKAD01000004">
    <property type="protein sequence ID" value="GEP29393.1"/>
    <property type="molecule type" value="Genomic_DNA"/>
</dbReference>
<sequence length="103" mass="11118">MAVGSKPGASVTLTQLAAALRQPLYTPSLGRRSCPLARPLLEGELEAEDALAALAKTAPVDGLVYSETQQSDQPLRLRDVPLHGHKRQFGTRLVYLHKDPTCS</sequence>
<keyword evidence="2" id="KW-1185">Reference proteome</keyword>
<name>A0A512L4J1_9PROT</name>
<dbReference type="GO" id="GO:0043571">
    <property type="term" value="P:maintenance of CRISPR repeat elements"/>
    <property type="evidence" value="ECO:0007669"/>
    <property type="project" value="InterPro"/>
</dbReference>
<dbReference type="InterPro" id="IPR021124">
    <property type="entry name" value="CRISPR-assoc_prot_Cas5"/>
</dbReference>